<dbReference type="GO" id="GO:0004930">
    <property type="term" value="F:G protein-coupled receptor activity"/>
    <property type="evidence" value="ECO:0007669"/>
    <property type="project" value="InterPro"/>
</dbReference>
<dbReference type="SUPFAM" id="SSF52540">
    <property type="entry name" value="P-loop containing nucleoside triphosphate hydrolases"/>
    <property type="match status" value="1"/>
</dbReference>
<evidence type="ECO:0000313" key="10">
    <source>
        <dbReference type="EMBL" id="CAF0967420.1"/>
    </source>
</evidence>
<evidence type="ECO:0000256" key="3">
    <source>
        <dbReference type="ARBA" id="ARBA00022692"/>
    </source>
</evidence>
<feature type="transmembrane region" description="Helical" evidence="8">
    <location>
        <begin position="856"/>
        <end position="875"/>
    </location>
</feature>
<dbReference type="SUPFAM" id="SSF81321">
    <property type="entry name" value="Family A G protein-coupled receptor-like"/>
    <property type="match status" value="1"/>
</dbReference>
<keyword evidence="3 8" id="KW-0812">Transmembrane</keyword>
<feature type="transmembrane region" description="Helical" evidence="8">
    <location>
        <begin position="1087"/>
        <end position="1108"/>
    </location>
</feature>
<evidence type="ECO:0000256" key="4">
    <source>
        <dbReference type="ARBA" id="ARBA00022989"/>
    </source>
</evidence>
<dbReference type="InterPro" id="IPR017452">
    <property type="entry name" value="GPCR_Rhodpsn_7TM"/>
</dbReference>
<evidence type="ECO:0000259" key="9">
    <source>
        <dbReference type="PROSITE" id="PS50262"/>
    </source>
</evidence>
<dbReference type="InterPro" id="IPR027417">
    <property type="entry name" value="P-loop_NTPase"/>
</dbReference>
<evidence type="ECO:0000313" key="11">
    <source>
        <dbReference type="Proteomes" id="UP000663852"/>
    </source>
</evidence>
<keyword evidence="4 8" id="KW-1133">Transmembrane helix</keyword>
<protein>
    <recommendedName>
        <fullName evidence="9">G-protein coupled receptors family 1 profile domain-containing protein</fullName>
    </recommendedName>
</protein>
<dbReference type="OrthoDB" id="79514at2759"/>
<feature type="transmembrane region" description="Helical" evidence="8">
    <location>
        <begin position="1188"/>
        <end position="1217"/>
    </location>
</feature>
<dbReference type="Proteomes" id="UP000663852">
    <property type="component" value="Unassembled WGS sequence"/>
</dbReference>
<dbReference type="PROSITE" id="PS00237">
    <property type="entry name" value="G_PROTEIN_RECEP_F1_1"/>
    <property type="match status" value="1"/>
</dbReference>
<evidence type="ECO:0000256" key="6">
    <source>
        <dbReference type="ARBA" id="ARBA00023161"/>
    </source>
</evidence>
<sequence>MLPLDLKIIILCFDWFSSFDENKIPHTIKANQQSSSHVGYLPVVCLYFAKKQTRRQNGFTAKQKYNKNNDQQRHQCAQQSTPKQEFKPVAILKRGDPSGTTVINKDESQSKENISTNGQTTKPATYRLATQQPSPQPTVPIILSSAKPQPNVSPQVGSPSTSAPAAPLAPALTPTVLAAPSSTSSSTPAPTPVVHHPSGPINLIRSTSTFAPPPLTQLQQDQHIQSINSRLFSSTTAMKSSLKLVDDSLTWCENGQLNNYLQDSDGFVVVGAIGREKVGKSTLLSLLGGNQFIDEDRLMIFPAASSNSDKTTRGIDVYITNEQTILLDTQPLLSSQLHQQQLLQSSNDYHRSQQQSSSAAIPHFWQQQTDPRTMFIDNILELQTLEIIAFILAVCHVVLIVEDQFADPYLYRLLQLAEILRPVLKRNSNEIIRTHSPHIVFILNKCNNYISPQERLLIKRSLVQMMMDTHFRIYSSLKQTSKIKIQTNLKHIVSDFKQQELNENLLMKLLQQTKINEDIDEVDKEIDLSNDPDDDSDEKQINYDHVNTIFIPRRDFRDSHSSHWQSRFLGFSNADSIVRQLRQQLLAIDRPHIEQCQTQRAWLTHASRIWDMITKSSQSFTNMISLDKQCPSTRTTMVNEQYKECISYWNQLTNNDQKHLVIQLSFLLYCYFRCRCLRVIILRSSCLKSKENLNHLQQHHHRAVLVAQLYLFLPLLLALHGITRRMFHYHRLPLSPHNIVPIKKSLANDALTKFFRIHDPLVPNNFSVISVVAAIIYVHVHVNVLFHRIRWQMAILHQHLLDKIVRVHRRLVPLTIVVKKLNIFIDFLLSTDHLRGCLVERCFLERKPKQIFLSKLTLFVLLLSSLFPLTFATTLPPSSAQITTVNRDFYVFAGFPLNSSSFAFSLARKPQWHAGCCIRSNKTLSVCNASFNSTFNDILADNFNDNFYSIDFLNDQKLFCQRYKTFRSLTSKQLAVFTYSIVVIGIILNTFVFLVLMCGSLRRSTSFALFLALTCFDLLSLASSLFALLFRTVMTYLKASAPFCKLFGIFFLYFRQCSSTTLLLIAVERCIVIKYPFCRHTFDRFRLPLLCFIMFIFVAPIPFDFIFYTSGSLHCEAFDTNEAHYYQIFRGFFTVFSYAMVPFVGISISNFLIIMELKKSKERFMAKDENGTMRRFSTNVVDKRGTTVMLLVASFAFVLLLGPFYVHWCVAYLFYYYPQCQFTRNLYENVQVCMGVFHPYLTVIEKGMRESNHAINFLLYWSTSTRFRLDFKRISRRLFLQIFGTSILFLYKHICFCCTEPSCLVTLERHVSDTTDLDSSYESNRKNQTAYKTSHYYSNYERRRQHQLVQATLLNSTIPSDTNLTPATSLHTLTANTAKTVRMLTWNPHDPMMRSLESRRQAARLSKQLSTSGAV</sequence>
<feature type="transmembrane region" description="Helical" evidence="8">
    <location>
        <begin position="1128"/>
        <end position="1155"/>
    </location>
</feature>
<organism evidence="10 11">
    <name type="scientific">Adineta ricciae</name>
    <name type="common">Rotifer</name>
    <dbReference type="NCBI Taxonomy" id="249248"/>
    <lineage>
        <taxon>Eukaryota</taxon>
        <taxon>Metazoa</taxon>
        <taxon>Spiralia</taxon>
        <taxon>Gnathifera</taxon>
        <taxon>Rotifera</taxon>
        <taxon>Eurotatoria</taxon>
        <taxon>Bdelloidea</taxon>
        <taxon>Adinetida</taxon>
        <taxon>Adinetidae</taxon>
        <taxon>Adineta</taxon>
    </lineage>
</organism>
<dbReference type="Pfam" id="PF00001">
    <property type="entry name" value="7tm_1"/>
    <property type="match status" value="1"/>
</dbReference>
<proteinExistence type="inferred from homology"/>
<reference evidence="10" key="1">
    <citation type="submission" date="2021-02" db="EMBL/GenBank/DDBJ databases">
        <authorList>
            <person name="Nowell W R."/>
        </authorList>
    </citation>
    <scope>NUCLEOTIDE SEQUENCE</scope>
</reference>
<feature type="transmembrane region" description="Helical" evidence="8">
    <location>
        <begin position="1008"/>
        <end position="1034"/>
    </location>
</feature>
<dbReference type="InterPro" id="IPR000276">
    <property type="entry name" value="GPCR_Rhodpsn"/>
</dbReference>
<dbReference type="InterPro" id="IPR039177">
    <property type="entry name" value="SMG9"/>
</dbReference>
<evidence type="ECO:0000256" key="7">
    <source>
        <dbReference type="SAM" id="MobiDB-lite"/>
    </source>
</evidence>
<dbReference type="PANTHER" id="PTHR14270">
    <property type="entry name" value="NONSENSE-MEDIATED MRNA DECAY FACTOR SMG9"/>
    <property type="match status" value="1"/>
</dbReference>
<feature type="compositionally biased region" description="Polar residues" evidence="7">
    <location>
        <begin position="146"/>
        <end position="157"/>
    </location>
</feature>
<feature type="transmembrane region" description="Helical" evidence="8">
    <location>
        <begin position="976"/>
        <end position="996"/>
    </location>
</feature>
<feature type="compositionally biased region" description="Polar residues" evidence="7">
    <location>
        <begin position="111"/>
        <end position="133"/>
    </location>
</feature>
<dbReference type="PROSITE" id="PS50262">
    <property type="entry name" value="G_PROTEIN_RECEP_F1_2"/>
    <property type="match status" value="1"/>
</dbReference>
<dbReference type="EMBL" id="CAJNOJ010000051">
    <property type="protein sequence ID" value="CAF0967420.1"/>
    <property type="molecule type" value="Genomic_DNA"/>
</dbReference>
<feature type="transmembrane region" description="Helical" evidence="8">
    <location>
        <begin position="1046"/>
        <end position="1067"/>
    </location>
</feature>
<evidence type="ECO:0000256" key="8">
    <source>
        <dbReference type="SAM" id="Phobius"/>
    </source>
</evidence>
<evidence type="ECO:0000256" key="2">
    <source>
        <dbReference type="ARBA" id="ARBA00007712"/>
    </source>
</evidence>
<feature type="transmembrane region" description="Helical" evidence="8">
    <location>
        <begin position="660"/>
        <end position="682"/>
    </location>
</feature>
<feature type="transmembrane region" description="Helical" evidence="8">
    <location>
        <begin position="766"/>
        <end position="786"/>
    </location>
</feature>
<keyword evidence="5 8" id="KW-0472">Membrane</keyword>
<dbReference type="GO" id="GO:0000184">
    <property type="term" value="P:nuclear-transcribed mRNA catabolic process, nonsense-mediated decay"/>
    <property type="evidence" value="ECO:0007669"/>
    <property type="project" value="UniProtKB-KW"/>
</dbReference>
<feature type="compositionally biased region" description="Polar residues" evidence="7">
    <location>
        <begin position="66"/>
        <end position="83"/>
    </location>
</feature>
<dbReference type="PANTHER" id="PTHR14270:SF0">
    <property type="entry name" value="NONSENSE-MEDIATED MRNA DECAY FACTOR SMG9"/>
    <property type="match status" value="1"/>
</dbReference>
<evidence type="ECO:0000256" key="1">
    <source>
        <dbReference type="ARBA" id="ARBA00004370"/>
    </source>
</evidence>
<feature type="transmembrane region" description="Helical" evidence="8">
    <location>
        <begin position="703"/>
        <end position="722"/>
    </location>
</feature>
<name>A0A814EC78_ADIRI</name>
<dbReference type="Gene3D" id="3.40.50.300">
    <property type="entry name" value="P-loop containing nucleotide triphosphate hydrolases"/>
    <property type="match status" value="1"/>
</dbReference>
<comment type="caution">
    <text evidence="10">The sequence shown here is derived from an EMBL/GenBank/DDBJ whole genome shotgun (WGS) entry which is preliminary data.</text>
</comment>
<keyword evidence="6" id="KW-0866">Nonsense-mediated mRNA decay</keyword>
<comment type="subcellular location">
    <subcellularLocation>
        <location evidence="1">Membrane</location>
    </subcellularLocation>
</comment>
<dbReference type="Gene3D" id="1.20.1070.10">
    <property type="entry name" value="Rhodopsin 7-helix transmembrane proteins"/>
    <property type="match status" value="1"/>
</dbReference>
<feature type="domain" description="G-protein coupled receptors family 1 profile" evidence="9">
    <location>
        <begin position="988"/>
        <end position="1260"/>
    </location>
</feature>
<dbReference type="GO" id="GO:0016020">
    <property type="term" value="C:membrane"/>
    <property type="evidence" value="ECO:0007669"/>
    <property type="project" value="UniProtKB-SubCell"/>
</dbReference>
<accession>A0A814EC78</accession>
<feature type="compositionally biased region" description="Low complexity" evidence="7">
    <location>
        <begin position="158"/>
        <end position="168"/>
    </location>
</feature>
<evidence type="ECO:0000256" key="5">
    <source>
        <dbReference type="ARBA" id="ARBA00023136"/>
    </source>
</evidence>
<dbReference type="CDD" id="cd00637">
    <property type="entry name" value="7tm_classA_rhodopsin-like"/>
    <property type="match status" value="1"/>
</dbReference>
<gene>
    <name evidence="10" type="ORF">EDS130_LOCUS13194</name>
</gene>
<feature type="region of interest" description="Disordered" evidence="7">
    <location>
        <begin position="65"/>
        <end position="168"/>
    </location>
</feature>
<comment type="similarity">
    <text evidence="2">Belongs to the SMG9 family.</text>
</comment>